<organism evidence="2 3">
    <name type="scientific">Prevotella jejuni</name>
    <dbReference type="NCBI Taxonomy" id="1177574"/>
    <lineage>
        <taxon>Bacteria</taxon>
        <taxon>Pseudomonadati</taxon>
        <taxon>Bacteroidota</taxon>
        <taxon>Bacteroidia</taxon>
        <taxon>Bacteroidales</taxon>
        <taxon>Prevotellaceae</taxon>
        <taxon>Prevotella</taxon>
    </lineage>
</organism>
<gene>
    <name evidence="2" type="ORF">SAMN06265364_14314</name>
</gene>
<keyword evidence="3" id="KW-1185">Reference proteome</keyword>
<reference evidence="2 3" key="1">
    <citation type="submission" date="2017-06" db="EMBL/GenBank/DDBJ databases">
        <authorList>
            <person name="Varghese N."/>
            <person name="Submissions S."/>
        </authorList>
    </citation>
    <scope>NUCLEOTIDE SEQUENCE [LARGE SCALE GENOMIC DNA]</scope>
    <source>
        <strain evidence="2 3">DSM 26989</strain>
    </source>
</reference>
<protein>
    <submittedName>
        <fullName evidence="2">SH3 domain-containing protein</fullName>
    </submittedName>
</protein>
<sequence>MNRYILFCLSHILLLSCQGQSKSSYVSKDSIYVNSKMMDKQELMQTSILSRYGEDNGYTPLSYQDFQNRCMEYWGLSLHKEPQDYVLSIGGYTEYTINEWGRFLYTEAENLFYQPEIEGEPTKEDARKMLYDKENGIADKFLAYNKLLFNDNITTLSFFIRNPEYAIDVVFNHDYERNKILTARSIDFSKKITDYSVYRDNTEKVLFYNNRKRGFRRNLINEIYLSCNKTQETMAPFDDLVYAYFKQFKQLNYPQDVKDKCLVHLLKCLIEYDRNHKDAIIGIEDEKSYQHLSNFMSEDKHLVDRLKKQDYYGVMRLKELVDIVLVMKNDINPNDIYFVDNPDGYTNLREKGMLSSKVLKHVPTNEMITILDNNGNWWKVQVKDGTVGYIHKSRIRRALQNVCQ</sequence>
<dbReference type="Pfam" id="PF08239">
    <property type="entry name" value="SH3_3"/>
    <property type="match status" value="1"/>
</dbReference>
<dbReference type="AlphaFoldDB" id="A0AA94LLX0"/>
<accession>A0AA94LLX0</accession>
<name>A0AA94LLX0_9BACT</name>
<feature type="domain" description="SH3b" evidence="1">
    <location>
        <begin position="346"/>
        <end position="394"/>
    </location>
</feature>
<evidence type="ECO:0000313" key="3">
    <source>
        <dbReference type="Proteomes" id="UP000198427"/>
    </source>
</evidence>
<dbReference type="Proteomes" id="UP000198427">
    <property type="component" value="Unassembled WGS sequence"/>
</dbReference>
<dbReference type="EMBL" id="FZNZ01000043">
    <property type="protein sequence ID" value="SNS11302.1"/>
    <property type="molecule type" value="Genomic_DNA"/>
</dbReference>
<proteinExistence type="predicted"/>
<evidence type="ECO:0000259" key="1">
    <source>
        <dbReference type="Pfam" id="PF08239"/>
    </source>
</evidence>
<dbReference type="InterPro" id="IPR003646">
    <property type="entry name" value="SH3-like_bac-type"/>
</dbReference>
<dbReference type="Gene3D" id="2.30.30.40">
    <property type="entry name" value="SH3 Domains"/>
    <property type="match status" value="1"/>
</dbReference>
<dbReference type="PROSITE" id="PS51257">
    <property type="entry name" value="PROKAR_LIPOPROTEIN"/>
    <property type="match status" value="1"/>
</dbReference>
<comment type="caution">
    <text evidence="2">The sequence shown here is derived from an EMBL/GenBank/DDBJ whole genome shotgun (WGS) entry which is preliminary data.</text>
</comment>
<evidence type="ECO:0000313" key="2">
    <source>
        <dbReference type="EMBL" id="SNS11302.1"/>
    </source>
</evidence>